<keyword evidence="1" id="KW-0732">Signal</keyword>
<dbReference type="OrthoDB" id="527411at2759"/>
<comment type="caution">
    <text evidence="2">The sequence shown here is derived from an EMBL/GenBank/DDBJ whole genome shotgun (WGS) entry which is preliminary data.</text>
</comment>
<name>A0A2V0P969_9CHLO</name>
<feature type="signal peptide" evidence="1">
    <location>
        <begin position="1"/>
        <end position="24"/>
    </location>
</feature>
<dbReference type="InParanoid" id="A0A2V0P969"/>
<evidence type="ECO:0000313" key="2">
    <source>
        <dbReference type="EMBL" id="GBF96386.1"/>
    </source>
</evidence>
<organism evidence="2 3">
    <name type="scientific">Raphidocelis subcapitata</name>
    <dbReference type="NCBI Taxonomy" id="307507"/>
    <lineage>
        <taxon>Eukaryota</taxon>
        <taxon>Viridiplantae</taxon>
        <taxon>Chlorophyta</taxon>
        <taxon>core chlorophytes</taxon>
        <taxon>Chlorophyceae</taxon>
        <taxon>CS clade</taxon>
        <taxon>Sphaeropleales</taxon>
        <taxon>Selenastraceae</taxon>
        <taxon>Raphidocelis</taxon>
    </lineage>
</organism>
<dbReference type="Gene3D" id="2.40.40.10">
    <property type="entry name" value="RlpA-like domain"/>
    <property type="match status" value="1"/>
</dbReference>
<reference evidence="2 3" key="1">
    <citation type="journal article" date="2018" name="Sci. Rep.">
        <title>Raphidocelis subcapitata (=Pseudokirchneriella subcapitata) provides an insight into genome evolution and environmental adaptations in the Sphaeropleales.</title>
        <authorList>
            <person name="Suzuki S."/>
            <person name="Yamaguchi H."/>
            <person name="Nakajima N."/>
            <person name="Kawachi M."/>
        </authorList>
    </citation>
    <scope>NUCLEOTIDE SEQUENCE [LARGE SCALE GENOMIC DNA]</scope>
    <source>
        <strain evidence="2 3">NIES-35</strain>
    </source>
</reference>
<evidence type="ECO:0000256" key="1">
    <source>
        <dbReference type="SAM" id="SignalP"/>
    </source>
</evidence>
<dbReference type="EMBL" id="BDRX01000079">
    <property type="protein sequence ID" value="GBF96386.1"/>
    <property type="molecule type" value="Genomic_DNA"/>
</dbReference>
<dbReference type="Proteomes" id="UP000247498">
    <property type="component" value="Unassembled WGS sequence"/>
</dbReference>
<proteinExistence type="predicted"/>
<accession>A0A2V0P969</accession>
<keyword evidence="3" id="KW-1185">Reference proteome</keyword>
<dbReference type="AlphaFoldDB" id="A0A2V0P969"/>
<dbReference type="SUPFAM" id="SSF50685">
    <property type="entry name" value="Barwin-like endoglucanases"/>
    <property type="match status" value="1"/>
</dbReference>
<dbReference type="InterPro" id="IPR036908">
    <property type="entry name" value="RlpA-like_sf"/>
</dbReference>
<evidence type="ECO:0000313" key="3">
    <source>
        <dbReference type="Proteomes" id="UP000247498"/>
    </source>
</evidence>
<protein>
    <submittedName>
        <fullName evidence="2">Uncharacterized protein</fullName>
    </submittedName>
</protein>
<feature type="chain" id="PRO_5015847018" evidence="1">
    <location>
        <begin position="25"/>
        <end position="307"/>
    </location>
</feature>
<sequence>MAPLAAKLALALAVLAAAVPAALADSAHCKEVPNVPGVDQSPSDPNAYGKCTSAVEGQIWGYSHWCKYGGMGMWPGGPSDKAKQCMKFGRATIYRGPIWGSSPQHKAACKKELHGEDHAALVAVSTKYLKTYQGGWATDKGACDKCMCVRMHGGDNKYNPGLQTEPMQKHMGLTFLAKVGDRCGECEDDHIDLLQDRPLTFAPFKPDGGDNYHAPYANAQDGLRGFSDPNWMRGSQYSLENVGVWTADWQWVPCEWSHEKCGTLMKGMGYQNVFTPKWTEGVDSFSMRPISQLRGTNNDRLFKQPWT</sequence>
<gene>
    <name evidence="2" type="ORF">Rsub_09185</name>
</gene>